<name>A0ABQ2CVZ0_9DEIO</name>
<reference evidence="4" key="1">
    <citation type="journal article" date="2019" name="Int. J. Syst. Evol. Microbiol.">
        <title>The Global Catalogue of Microorganisms (GCM) 10K type strain sequencing project: providing services to taxonomists for standard genome sequencing and annotation.</title>
        <authorList>
            <consortium name="The Broad Institute Genomics Platform"/>
            <consortium name="The Broad Institute Genome Sequencing Center for Infectious Disease"/>
            <person name="Wu L."/>
            <person name="Ma J."/>
        </authorList>
    </citation>
    <scope>NUCLEOTIDE SEQUENCE [LARGE SCALE GENOMIC DNA]</scope>
    <source>
        <strain evidence="4">JCM 14370</strain>
    </source>
</reference>
<keyword evidence="1" id="KW-1133">Transmembrane helix</keyword>
<protein>
    <submittedName>
        <fullName evidence="3">Phosphatase PAP2 family protein</fullName>
    </submittedName>
</protein>
<evidence type="ECO:0000313" key="4">
    <source>
        <dbReference type="Proteomes" id="UP000632222"/>
    </source>
</evidence>
<dbReference type="InterPro" id="IPR000326">
    <property type="entry name" value="PAP2/HPO"/>
</dbReference>
<proteinExistence type="predicted"/>
<evidence type="ECO:0000259" key="2">
    <source>
        <dbReference type="SMART" id="SM00014"/>
    </source>
</evidence>
<dbReference type="EMBL" id="BMOD01000002">
    <property type="protein sequence ID" value="GGJ26239.1"/>
    <property type="molecule type" value="Genomic_DNA"/>
</dbReference>
<dbReference type="RefSeq" id="WP_189000926.1">
    <property type="nucleotide sequence ID" value="NZ_BMOD01000002.1"/>
</dbReference>
<keyword evidence="1" id="KW-0812">Transmembrane</keyword>
<feature type="domain" description="Phosphatidic acid phosphatase type 2/haloperoxidase" evidence="2">
    <location>
        <begin position="44"/>
        <end position="158"/>
    </location>
</feature>
<feature type="transmembrane region" description="Helical" evidence="1">
    <location>
        <begin position="116"/>
        <end position="137"/>
    </location>
</feature>
<keyword evidence="1" id="KW-0472">Membrane</keyword>
<accession>A0ABQ2CVZ0</accession>
<dbReference type="Gene3D" id="1.20.144.10">
    <property type="entry name" value="Phosphatidic acid phosphatase type 2/haloperoxidase"/>
    <property type="match status" value="1"/>
</dbReference>
<feature type="transmembrane region" description="Helical" evidence="1">
    <location>
        <begin position="247"/>
        <end position="265"/>
    </location>
</feature>
<comment type="caution">
    <text evidence="3">The sequence shown here is derived from an EMBL/GenBank/DDBJ whole genome shotgun (WGS) entry which is preliminary data.</text>
</comment>
<dbReference type="Proteomes" id="UP000632222">
    <property type="component" value="Unassembled WGS sequence"/>
</dbReference>
<gene>
    <name evidence="3" type="ORF">GCM10008938_10490</name>
</gene>
<dbReference type="PANTHER" id="PTHR14969:SF13">
    <property type="entry name" value="AT30094P"/>
    <property type="match status" value="1"/>
</dbReference>
<dbReference type="InterPro" id="IPR036938">
    <property type="entry name" value="PAP2/HPO_sf"/>
</dbReference>
<organism evidence="3 4">
    <name type="scientific">Deinococcus roseus</name>
    <dbReference type="NCBI Taxonomy" id="392414"/>
    <lineage>
        <taxon>Bacteria</taxon>
        <taxon>Thermotogati</taxon>
        <taxon>Deinococcota</taxon>
        <taxon>Deinococci</taxon>
        <taxon>Deinococcales</taxon>
        <taxon>Deinococcaceae</taxon>
        <taxon>Deinococcus</taxon>
    </lineage>
</organism>
<dbReference type="SUPFAM" id="SSF48317">
    <property type="entry name" value="Acid phosphatase/Vanadium-dependent haloperoxidase"/>
    <property type="match status" value="1"/>
</dbReference>
<dbReference type="SMART" id="SM00014">
    <property type="entry name" value="acidPPc"/>
    <property type="match status" value="1"/>
</dbReference>
<feature type="transmembrane region" description="Helical" evidence="1">
    <location>
        <begin position="172"/>
        <end position="194"/>
    </location>
</feature>
<dbReference type="Pfam" id="PF01569">
    <property type="entry name" value="PAP2"/>
    <property type="match status" value="1"/>
</dbReference>
<sequence length="285" mass="30357">MQLIEQLQHLFGGLGPFWLYITQLGNDMAFIALLALYYWLVSPAGGRQLGVWFGLSLLVNTVIKDSLGTQRPYDLKAGIASEAAMKTGTGPGFPSGHAQMSATLWWIAAAQVRKSWFWVLASVLVVLIGLSRIVLGVHFPADVMGGLILGALFVMTAAFVQVPGLNMLARVLTGVIGLVLAYLLPDLALSIAVLAGSLICSGKYHVPRTAGHKLATALVGLLLVAIVYIGPKVVLSDDMEHSGIGEFLRYFALVLVALAAVPRIMRFQRLAVEPAPALGAQVTAD</sequence>
<feature type="transmembrane region" description="Helical" evidence="1">
    <location>
        <begin position="214"/>
        <end position="235"/>
    </location>
</feature>
<evidence type="ECO:0000256" key="1">
    <source>
        <dbReference type="SAM" id="Phobius"/>
    </source>
</evidence>
<feature type="transmembrane region" description="Helical" evidence="1">
    <location>
        <begin position="17"/>
        <end position="40"/>
    </location>
</feature>
<dbReference type="PANTHER" id="PTHR14969">
    <property type="entry name" value="SPHINGOSINE-1-PHOSPHATE PHOSPHOHYDROLASE"/>
    <property type="match status" value="1"/>
</dbReference>
<feature type="transmembrane region" description="Helical" evidence="1">
    <location>
        <begin position="143"/>
        <end position="160"/>
    </location>
</feature>
<evidence type="ECO:0000313" key="3">
    <source>
        <dbReference type="EMBL" id="GGJ26239.1"/>
    </source>
</evidence>
<keyword evidence="4" id="KW-1185">Reference proteome</keyword>